<dbReference type="GO" id="GO:0006749">
    <property type="term" value="P:glutathione metabolic process"/>
    <property type="evidence" value="ECO:0007669"/>
    <property type="project" value="TreeGrafter"/>
</dbReference>
<dbReference type="AlphaFoldDB" id="A0A7J8VM81"/>
<feature type="non-terminal residue" evidence="1">
    <location>
        <position position="110"/>
    </location>
</feature>
<reference evidence="1 2" key="1">
    <citation type="journal article" date="2019" name="Genome Biol. Evol.">
        <title>Insights into the evolution of the New World diploid cottons (Gossypium, subgenus Houzingenia) based on genome sequencing.</title>
        <authorList>
            <person name="Grover C.E."/>
            <person name="Arick M.A. 2nd"/>
            <person name="Thrash A."/>
            <person name="Conover J.L."/>
            <person name="Sanders W.S."/>
            <person name="Peterson D.G."/>
            <person name="Frelichowski J.E."/>
            <person name="Scheffler J.A."/>
            <person name="Scheffler B.E."/>
            <person name="Wendel J.F."/>
        </authorList>
    </citation>
    <scope>NUCLEOTIDE SEQUENCE [LARGE SCALE GENOMIC DNA]</scope>
    <source>
        <strain evidence="1">57</strain>
        <tissue evidence="1">Leaf</tissue>
    </source>
</reference>
<dbReference type="PANTHER" id="PTHR42673">
    <property type="entry name" value="MALEYLACETOACETATE ISOMERASE"/>
    <property type="match status" value="1"/>
</dbReference>
<dbReference type="SUPFAM" id="SSF47616">
    <property type="entry name" value="GST C-terminal domain-like"/>
    <property type="match status" value="1"/>
</dbReference>
<evidence type="ECO:0000313" key="2">
    <source>
        <dbReference type="Proteomes" id="UP000593573"/>
    </source>
</evidence>
<dbReference type="GO" id="GO:0006559">
    <property type="term" value="P:L-phenylalanine catabolic process"/>
    <property type="evidence" value="ECO:0007669"/>
    <property type="project" value="TreeGrafter"/>
</dbReference>
<proteinExistence type="predicted"/>
<dbReference type="GO" id="GO:0004364">
    <property type="term" value="F:glutathione transferase activity"/>
    <property type="evidence" value="ECO:0007669"/>
    <property type="project" value="TreeGrafter"/>
</dbReference>
<comment type="caution">
    <text evidence="1">The sequence shown here is derived from an EMBL/GenBank/DDBJ whole genome shotgun (WGS) entry which is preliminary data.</text>
</comment>
<protein>
    <submittedName>
        <fullName evidence="1">Uncharacterized protein</fullName>
    </submittedName>
</protein>
<keyword evidence="2" id="KW-1185">Reference proteome</keyword>
<dbReference type="GO" id="GO:0016034">
    <property type="term" value="F:maleylacetoacetate isomerase activity"/>
    <property type="evidence" value="ECO:0007669"/>
    <property type="project" value="TreeGrafter"/>
</dbReference>
<dbReference type="OrthoDB" id="1000958at2759"/>
<dbReference type="InterPro" id="IPR036282">
    <property type="entry name" value="Glutathione-S-Trfase_C_sf"/>
</dbReference>
<dbReference type="EMBL" id="JABFAB010000011">
    <property type="protein sequence ID" value="MBA0663896.1"/>
    <property type="molecule type" value="Genomic_DNA"/>
</dbReference>
<dbReference type="Gene3D" id="1.20.1050.10">
    <property type="match status" value="1"/>
</dbReference>
<gene>
    <name evidence="1" type="ORF">Goklo_003976</name>
</gene>
<dbReference type="PANTHER" id="PTHR42673:SF4">
    <property type="entry name" value="MALEYLACETOACETATE ISOMERASE"/>
    <property type="match status" value="1"/>
</dbReference>
<evidence type="ECO:0000313" key="1">
    <source>
        <dbReference type="EMBL" id="MBA0663896.1"/>
    </source>
</evidence>
<name>A0A7J8VM81_9ROSI</name>
<accession>A0A7J8VM81</accession>
<dbReference type="Proteomes" id="UP000593573">
    <property type="component" value="Unassembled WGS sequence"/>
</dbReference>
<sequence length="110" mass="13004">FINRSSCCCRIIISLNLKVAFLRVWNTNTYLLTYLRGSNSILEYIEEKVSPDEKIPWTKVHIEKGFEALEKLLKDHARRYATGDEDLPDKELESTIEFDREEHHDKLISY</sequence>
<organism evidence="1 2">
    <name type="scientific">Gossypium klotzschianum</name>
    <dbReference type="NCBI Taxonomy" id="34286"/>
    <lineage>
        <taxon>Eukaryota</taxon>
        <taxon>Viridiplantae</taxon>
        <taxon>Streptophyta</taxon>
        <taxon>Embryophyta</taxon>
        <taxon>Tracheophyta</taxon>
        <taxon>Spermatophyta</taxon>
        <taxon>Magnoliopsida</taxon>
        <taxon>eudicotyledons</taxon>
        <taxon>Gunneridae</taxon>
        <taxon>Pentapetalae</taxon>
        <taxon>rosids</taxon>
        <taxon>malvids</taxon>
        <taxon>Malvales</taxon>
        <taxon>Malvaceae</taxon>
        <taxon>Malvoideae</taxon>
        <taxon>Gossypium</taxon>
    </lineage>
</organism>